<reference evidence="1 2" key="1">
    <citation type="journal article" date="2021" name="Commun. Biol.">
        <title>The genome of Shorea leprosula (Dipterocarpaceae) highlights the ecological relevance of drought in aseasonal tropical rainforests.</title>
        <authorList>
            <person name="Ng K.K.S."/>
            <person name="Kobayashi M.J."/>
            <person name="Fawcett J.A."/>
            <person name="Hatakeyama M."/>
            <person name="Paape T."/>
            <person name="Ng C.H."/>
            <person name="Ang C.C."/>
            <person name="Tnah L.H."/>
            <person name="Lee C.T."/>
            <person name="Nishiyama T."/>
            <person name="Sese J."/>
            <person name="O'Brien M.J."/>
            <person name="Copetti D."/>
            <person name="Mohd Noor M.I."/>
            <person name="Ong R.C."/>
            <person name="Putra M."/>
            <person name="Sireger I.Z."/>
            <person name="Indrioko S."/>
            <person name="Kosugi Y."/>
            <person name="Izuno A."/>
            <person name="Isagi Y."/>
            <person name="Lee S.L."/>
            <person name="Shimizu K.K."/>
        </authorList>
    </citation>
    <scope>NUCLEOTIDE SEQUENCE [LARGE SCALE GENOMIC DNA]</scope>
    <source>
        <strain evidence="1">214</strain>
    </source>
</reference>
<dbReference type="AlphaFoldDB" id="A0AAV5MIU6"/>
<accession>A0AAV5MIU6</accession>
<name>A0AAV5MIU6_9ROSI</name>
<organism evidence="1 2">
    <name type="scientific">Rubroshorea leprosula</name>
    <dbReference type="NCBI Taxonomy" id="152421"/>
    <lineage>
        <taxon>Eukaryota</taxon>
        <taxon>Viridiplantae</taxon>
        <taxon>Streptophyta</taxon>
        <taxon>Embryophyta</taxon>
        <taxon>Tracheophyta</taxon>
        <taxon>Spermatophyta</taxon>
        <taxon>Magnoliopsida</taxon>
        <taxon>eudicotyledons</taxon>
        <taxon>Gunneridae</taxon>
        <taxon>Pentapetalae</taxon>
        <taxon>rosids</taxon>
        <taxon>malvids</taxon>
        <taxon>Malvales</taxon>
        <taxon>Dipterocarpaceae</taxon>
        <taxon>Rubroshorea</taxon>
    </lineage>
</organism>
<evidence type="ECO:0000313" key="2">
    <source>
        <dbReference type="Proteomes" id="UP001054252"/>
    </source>
</evidence>
<protein>
    <submittedName>
        <fullName evidence="1">Uncharacterized protein</fullName>
    </submittedName>
</protein>
<comment type="caution">
    <text evidence="1">The sequence shown here is derived from an EMBL/GenBank/DDBJ whole genome shotgun (WGS) entry which is preliminary data.</text>
</comment>
<gene>
    <name evidence="1" type="ORF">SLEP1_g55311</name>
</gene>
<proteinExistence type="predicted"/>
<keyword evidence="2" id="KW-1185">Reference proteome</keyword>
<sequence>MRQSNRVIELQQTVDSLKADNYNFRQEISNVLADNASLREQQSIFTT</sequence>
<dbReference type="EMBL" id="BPVZ01000259">
    <property type="protein sequence ID" value="GKV48502.1"/>
    <property type="molecule type" value="Genomic_DNA"/>
</dbReference>
<evidence type="ECO:0000313" key="1">
    <source>
        <dbReference type="EMBL" id="GKV48502.1"/>
    </source>
</evidence>
<dbReference type="Proteomes" id="UP001054252">
    <property type="component" value="Unassembled WGS sequence"/>
</dbReference>